<name>A0A330HVJ8_9HYPH</name>
<dbReference type="AlphaFoldDB" id="A0A330HVJ8"/>
<evidence type="ECO:0000256" key="1">
    <source>
        <dbReference type="SAM" id="Phobius"/>
    </source>
</evidence>
<proteinExistence type="predicted"/>
<keyword evidence="1" id="KW-0472">Membrane</keyword>
<evidence type="ECO:0000313" key="2">
    <source>
        <dbReference type="EMBL" id="RAZ91798.1"/>
    </source>
</evidence>
<feature type="transmembrane region" description="Helical" evidence="1">
    <location>
        <begin position="73"/>
        <end position="93"/>
    </location>
</feature>
<comment type="caution">
    <text evidence="2">The sequence shown here is derived from an EMBL/GenBank/DDBJ whole genome shotgun (WGS) entry which is preliminary data.</text>
</comment>
<keyword evidence="3" id="KW-1185">Reference proteome</keyword>
<sequence length="149" mass="15831">MATTTGGPIGSQDKDWTSAETAAGRAVGLSLRRGVRGRCPRCGRGRLFCSFLKVGDHCSVCGLDFTGHRADDLPAYLVIVIIGHVLIPVILLIEENYAPSLAFQLAVYLPITILASLALLQPVKGAVVALQWSLKMHGFGEHPPDDPGA</sequence>
<feature type="transmembrane region" description="Helical" evidence="1">
    <location>
        <begin position="105"/>
        <end position="123"/>
    </location>
</feature>
<dbReference type="OrthoDB" id="9799456at2"/>
<keyword evidence="1" id="KW-1133">Transmembrane helix</keyword>
<dbReference type="EMBL" id="QMBP01000002">
    <property type="protein sequence ID" value="RAZ91798.1"/>
    <property type="molecule type" value="Genomic_DNA"/>
</dbReference>
<evidence type="ECO:0008006" key="4">
    <source>
        <dbReference type="Google" id="ProtNLM"/>
    </source>
</evidence>
<evidence type="ECO:0000313" key="3">
    <source>
        <dbReference type="Proteomes" id="UP000251558"/>
    </source>
</evidence>
<accession>A0A330HVJ8</accession>
<protein>
    <recommendedName>
        <fullName evidence="4">DUF983 domain-containing protein</fullName>
    </recommendedName>
</protein>
<dbReference type="RefSeq" id="WP_112096128.1">
    <property type="nucleotide sequence ID" value="NZ_QMBP01000002.1"/>
</dbReference>
<dbReference type="Proteomes" id="UP000251558">
    <property type="component" value="Unassembled WGS sequence"/>
</dbReference>
<dbReference type="Pfam" id="PF06170">
    <property type="entry name" value="DUF983"/>
    <property type="match status" value="1"/>
</dbReference>
<keyword evidence="1" id="KW-0812">Transmembrane</keyword>
<gene>
    <name evidence="2" type="ORF">DPM33_04730</name>
</gene>
<dbReference type="InterPro" id="IPR009325">
    <property type="entry name" value="DUF983"/>
</dbReference>
<dbReference type="NCBIfam" id="NF004633">
    <property type="entry name" value="PRK05978.1"/>
    <property type="match status" value="1"/>
</dbReference>
<reference evidence="2 3" key="1">
    <citation type="submission" date="2018-07" db="EMBL/GenBank/DDBJ databases">
        <title>Diversity of Mesorhizobium strains in Brazil.</title>
        <authorList>
            <person name="Helene L.C.F."/>
            <person name="Dall'Agnol R."/>
            <person name="Delamuta J.R.M."/>
            <person name="Hungria M."/>
        </authorList>
    </citation>
    <scope>NUCLEOTIDE SEQUENCE [LARGE SCALE GENOMIC DNA]</scope>
    <source>
        <strain evidence="2 3">AC99b</strain>
    </source>
</reference>
<organism evidence="2 3">
    <name type="scientific">Mesorhizobium hawassense</name>
    <dbReference type="NCBI Taxonomy" id="1209954"/>
    <lineage>
        <taxon>Bacteria</taxon>
        <taxon>Pseudomonadati</taxon>
        <taxon>Pseudomonadota</taxon>
        <taxon>Alphaproteobacteria</taxon>
        <taxon>Hyphomicrobiales</taxon>
        <taxon>Phyllobacteriaceae</taxon>
        <taxon>Mesorhizobium</taxon>
    </lineage>
</organism>